<dbReference type="EMBL" id="CAKXAJ010025554">
    <property type="protein sequence ID" value="CAH2240844.1"/>
    <property type="molecule type" value="Genomic_DNA"/>
</dbReference>
<comment type="caution">
    <text evidence="1">The sequence shown here is derived from an EMBL/GenBank/DDBJ whole genome shotgun (WGS) entry which is preliminary data.</text>
</comment>
<proteinExistence type="predicted"/>
<evidence type="ECO:0000313" key="2">
    <source>
        <dbReference type="Proteomes" id="UP000838756"/>
    </source>
</evidence>
<name>A0A8S4RUM0_9NEOP</name>
<dbReference type="AlphaFoldDB" id="A0A8S4RUM0"/>
<evidence type="ECO:0000313" key="1">
    <source>
        <dbReference type="EMBL" id="CAH2240844.1"/>
    </source>
</evidence>
<accession>A0A8S4RUM0</accession>
<dbReference type="OrthoDB" id="376826at2759"/>
<reference evidence="1" key="1">
    <citation type="submission" date="2022-03" db="EMBL/GenBank/DDBJ databases">
        <authorList>
            <person name="Lindestad O."/>
        </authorList>
    </citation>
    <scope>NUCLEOTIDE SEQUENCE</scope>
</reference>
<organism evidence="1 2">
    <name type="scientific">Pararge aegeria aegeria</name>
    <dbReference type="NCBI Taxonomy" id="348720"/>
    <lineage>
        <taxon>Eukaryota</taxon>
        <taxon>Metazoa</taxon>
        <taxon>Ecdysozoa</taxon>
        <taxon>Arthropoda</taxon>
        <taxon>Hexapoda</taxon>
        <taxon>Insecta</taxon>
        <taxon>Pterygota</taxon>
        <taxon>Neoptera</taxon>
        <taxon>Endopterygota</taxon>
        <taxon>Lepidoptera</taxon>
        <taxon>Glossata</taxon>
        <taxon>Ditrysia</taxon>
        <taxon>Papilionoidea</taxon>
        <taxon>Nymphalidae</taxon>
        <taxon>Satyrinae</taxon>
        <taxon>Satyrini</taxon>
        <taxon>Parargina</taxon>
        <taxon>Pararge</taxon>
    </lineage>
</organism>
<sequence length="67" mass="7416">ESNPLIRWYLTLGEKSLATGVQLALPAVQLLESPIHQLDRFLCMSLDVVEKRVPSINLPPQTVSTTS</sequence>
<protein>
    <submittedName>
        <fullName evidence="1">Jg86 protein</fullName>
    </submittedName>
</protein>
<gene>
    <name evidence="1" type="primary">jg86</name>
    <name evidence="1" type="ORF">PAEG_LOCUS17329</name>
</gene>
<dbReference type="Proteomes" id="UP000838756">
    <property type="component" value="Unassembled WGS sequence"/>
</dbReference>
<feature type="non-terminal residue" evidence="1">
    <location>
        <position position="1"/>
    </location>
</feature>
<keyword evidence="2" id="KW-1185">Reference proteome</keyword>